<dbReference type="SUPFAM" id="SSF46785">
    <property type="entry name" value="Winged helix' DNA-binding domain"/>
    <property type="match status" value="1"/>
</dbReference>
<evidence type="ECO:0000313" key="1">
    <source>
        <dbReference type="EMBL" id="BAH08534.1"/>
    </source>
</evidence>
<name>B9E6F7_CLOK1</name>
<evidence type="ECO:0000313" key="2">
    <source>
        <dbReference type="Proteomes" id="UP000007969"/>
    </source>
</evidence>
<accession>B9E6F7</accession>
<proteinExistence type="predicted"/>
<protein>
    <submittedName>
        <fullName evidence="1">Uncharacterized protein</fullName>
    </submittedName>
</protein>
<sequence>MKLTNRDIEIISFIEKVTGATIVQIQKAFFPSYDMAAKRLKKLSDNKFIKVQVHPILGKKVYYIKKLPSFHSLVITNVAIAFKDKIKFMQREYKVKNNKVDCIFILEDGRIIILEVDIYNRTKETKIKEVLNTLAETKAKIEFWIVCKHERRVRMQEVKYIKIDDVEI</sequence>
<organism evidence="1 2">
    <name type="scientific">Clostridium kluyveri (strain NBRC 12016)</name>
    <dbReference type="NCBI Taxonomy" id="583346"/>
    <lineage>
        <taxon>Bacteria</taxon>
        <taxon>Bacillati</taxon>
        <taxon>Bacillota</taxon>
        <taxon>Clostridia</taxon>
        <taxon>Eubacteriales</taxon>
        <taxon>Clostridiaceae</taxon>
        <taxon>Clostridium</taxon>
    </lineage>
</organism>
<reference evidence="2" key="1">
    <citation type="submission" date="2005-09" db="EMBL/GenBank/DDBJ databases">
        <title>Complete genome sequence of Clostridium kluyveri and comparative genomics of Clostridia species.</title>
        <authorList>
            <person name="Inui M."/>
            <person name="Nonaka H."/>
            <person name="Shinoda Y."/>
            <person name="Ikenaga Y."/>
            <person name="Abe M."/>
            <person name="Naito K."/>
            <person name="Vertes A.A."/>
            <person name="Yukawa H."/>
        </authorList>
    </citation>
    <scope>NUCLEOTIDE SEQUENCE [LARGE SCALE GENOMIC DNA]</scope>
    <source>
        <strain evidence="2">NBRC 12016</strain>
        <plasmid evidence="2">Plasmid pCKL1</plasmid>
    </source>
</reference>
<gene>
    <name evidence="1" type="ordered locus">CKR_P15</name>
</gene>
<keyword evidence="1" id="KW-0614">Plasmid</keyword>
<geneLocation type="plasmid" evidence="1 2">
    <name>pCKL1</name>
</geneLocation>
<dbReference type="EMBL" id="AP009050">
    <property type="protein sequence ID" value="BAH08534.1"/>
    <property type="molecule type" value="Genomic_DNA"/>
</dbReference>
<dbReference type="KEGG" id="ckr:CKR_P15"/>
<dbReference type="RefSeq" id="WP_012620006.1">
    <property type="nucleotide sequence ID" value="NC_011836.1"/>
</dbReference>
<dbReference type="HOGENOM" id="CLU_1774155_0_0_9"/>
<dbReference type="AlphaFoldDB" id="B9E6F7"/>
<dbReference type="Proteomes" id="UP000007969">
    <property type="component" value="Plasmid pCKL1"/>
</dbReference>
<dbReference type="InterPro" id="IPR036390">
    <property type="entry name" value="WH_DNA-bd_sf"/>
</dbReference>